<evidence type="ECO:0000256" key="1">
    <source>
        <dbReference type="SAM" id="Phobius"/>
    </source>
</evidence>
<keyword evidence="1" id="KW-1133">Transmembrane helix</keyword>
<accession>A0ABW5F6Z0</accession>
<keyword evidence="1" id="KW-0472">Membrane</keyword>
<feature type="transmembrane region" description="Helical" evidence="1">
    <location>
        <begin position="71"/>
        <end position="89"/>
    </location>
</feature>
<evidence type="ECO:0000313" key="2">
    <source>
        <dbReference type="EMBL" id="MFD2410833.1"/>
    </source>
</evidence>
<feature type="transmembrane region" description="Helical" evidence="1">
    <location>
        <begin position="40"/>
        <end position="59"/>
    </location>
</feature>
<dbReference type="RefSeq" id="WP_209992238.1">
    <property type="nucleotide sequence ID" value="NZ_JBHUKY010000022.1"/>
</dbReference>
<evidence type="ECO:0000313" key="3">
    <source>
        <dbReference type="Proteomes" id="UP001597448"/>
    </source>
</evidence>
<keyword evidence="1" id="KW-0812">Transmembrane</keyword>
<dbReference type="EMBL" id="JBHUKY010000022">
    <property type="protein sequence ID" value="MFD2410833.1"/>
    <property type="molecule type" value="Genomic_DNA"/>
</dbReference>
<name>A0ABW5F6Z0_9BACL</name>
<comment type="caution">
    <text evidence="2">The sequence shown here is derived from an EMBL/GenBank/DDBJ whole genome shotgun (WGS) entry which is preliminary data.</text>
</comment>
<feature type="transmembrane region" description="Helical" evidence="1">
    <location>
        <begin position="7"/>
        <end position="28"/>
    </location>
</feature>
<organism evidence="2 3">
    <name type="scientific">Paenibacillus rhizoplanae</name>
    <dbReference type="NCBI Taxonomy" id="1917181"/>
    <lineage>
        <taxon>Bacteria</taxon>
        <taxon>Bacillati</taxon>
        <taxon>Bacillota</taxon>
        <taxon>Bacilli</taxon>
        <taxon>Bacillales</taxon>
        <taxon>Paenibacillaceae</taxon>
        <taxon>Paenibacillus</taxon>
    </lineage>
</organism>
<proteinExistence type="predicted"/>
<sequence length="167" mass="19654">MKIKKRTIVRVLFIIIFTILIATIAIKYSSFERRILLFEMVREIAFLYALVVEFPLSLGRNLSELNNCWKRFLLFLVCTFAVFSIYVVGVDIYHLSNDVFIGYHEKDVTIIKREKEYKASDRVWVDDDSKVMRFYLAPGYVNVTVGETYSMRIFEKSQIAIPLNKIE</sequence>
<dbReference type="Proteomes" id="UP001597448">
    <property type="component" value="Unassembled WGS sequence"/>
</dbReference>
<keyword evidence="3" id="KW-1185">Reference proteome</keyword>
<evidence type="ECO:0008006" key="4">
    <source>
        <dbReference type="Google" id="ProtNLM"/>
    </source>
</evidence>
<gene>
    <name evidence="2" type="ORF">ACFSX3_13175</name>
</gene>
<reference evidence="3" key="1">
    <citation type="journal article" date="2019" name="Int. J. Syst. Evol. Microbiol.">
        <title>The Global Catalogue of Microorganisms (GCM) 10K type strain sequencing project: providing services to taxonomists for standard genome sequencing and annotation.</title>
        <authorList>
            <consortium name="The Broad Institute Genomics Platform"/>
            <consortium name="The Broad Institute Genome Sequencing Center for Infectious Disease"/>
            <person name="Wu L."/>
            <person name="Ma J."/>
        </authorList>
    </citation>
    <scope>NUCLEOTIDE SEQUENCE [LARGE SCALE GENOMIC DNA]</scope>
    <source>
        <strain evidence="3">CCM 8725</strain>
    </source>
</reference>
<protein>
    <recommendedName>
        <fullName evidence="4">DUF5673 domain-containing protein</fullName>
    </recommendedName>
</protein>